<dbReference type="InterPro" id="IPR036063">
    <property type="entry name" value="Smr_dom_sf"/>
</dbReference>
<dbReference type="RefSeq" id="WP_151151353.1">
    <property type="nucleotide sequence ID" value="NZ_WAIE01000005.1"/>
</dbReference>
<dbReference type="PANTHER" id="PTHR35562:SF2">
    <property type="entry name" value="DNA ENDONUCLEASE SMRA-RELATED"/>
    <property type="match status" value="1"/>
</dbReference>
<dbReference type="AlphaFoldDB" id="A0A6N6N348"/>
<name>A0A6N6N348_9BACT</name>
<gene>
    <name evidence="3" type="ORF">F8A88_11730</name>
</gene>
<evidence type="ECO:0000313" key="4">
    <source>
        <dbReference type="Proteomes" id="UP000438699"/>
    </source>
</evidence>
<dbReference type="Proteomes" id="UP000438699">
    <property type="component" value="Unassembled WGS sequence"/>
</dbReference>
<organism evidence="3 4">
    <name type="scientific">Pseudodesulfovibrio senegalensis</name>
    <dbReference type="NCBI Taxonomy" id="1721087"/>
    <lineage>
        <taxon>Bacteria</taxon>
        <taxon>Pseudomonadati</taxon>
        <taxon>Thermodesulfobacteriota</taxon>
        <taxon>Desulfovibrionia</taxon>
        <taxon>Desulfovibrionales</taxon>
        <taxon>Desulfovibrionaceae</taxon>
    </lineage>
</organism>
<evidence type="ECO:0000259" key="2">
    <source>
        <dbReference type="PROSITE" id="PS50828"/>
    </source>
</evidence>
<dbReference type="InterPro" id="IPR002625">
    <property type="entry name" value="Smr_dom"/>
</dbReference>
<dbReference type="SUPFAM" id="SSF160443">
    <property type="entry name" value="SMR domain-like"/>
    <property type="match status" value="1"/>
</dbReference>
<sequence>MGSRKKKQTLEDLKKIKIGSGDDYMDKLMEKAREAKASPAASPDPPKEPHEETDDEETFFNAMQGVQQLEGQRKGREIPTKTTPRKKVPMAEKDESEDLRQFMAGNIDFELEYTDEYMHGYVTGLDSKVFYQLKAGSLSHQAHVDLHGLNSEQARDNLLFFIRECYLQNKRCLLVITGRGKNSPGGRGILRQELQTWLTKDPLRRIVLAFCTAQAKDGGAGAVYVLLRKQKKQKGKVKWDTMMNW</sequence>
<protein>
    <submittedName>
        <fullName evidence="3">DNA mismatch repair protein MutS</fullName>
    </submittedName>
</protein>
<proteinExistence type="predicted"/>
<accession>A0A6N6N348</accession>
<keyword evidence="4" id="KW-1185">Reference proteome</keyword>
<feature type="domain" description="Smr" evidence="2">
    <location>
        <begin position="144"/>
        <end position="228"/>
    </location>
</feature>
<dbReference type="SMART" id="SM00463">
    <property type="entry name" value="SMR"/>
    <property type="match status" value="1"/>
</dbReference>
<evidence type="ECO:0000313" key="3">
    <source>
        <dbReference type="EMBL" id="KAB1441098.1"/>
    </source>
</evidence>
<dbReference type="PANTHER" id="PTHR35562">
    <property type="entry name" value="DNA ENDONUCLEASE SMRA-RELATED"/>
    <property type="match status" value="1"/>
</dbReference>
<dbReference type="PROSITE" id="PS50828">
    <property type="entry name" value="SMR"/>
    <property type="match status" value="1"/>
</dbReference>
<dbReference type="OrthoDB" id="9808881at2"/>
<evidence type="ECO:0000256" key="1">
    <source>
        <dbReference type="SAM" id="MobiDB-lite"/>
    </source>
</evidence>
<feature type="region of interest" description="Disordered" evidence="1">
    <location>
        <begin position="1"/>
        <end position="95"/>
    </location>
</feature>
<dbReference type="EMBL" id="WAIE01000005">
    <property type="protein sequence ID" value="KAB1441098.1"/>
    <property type="molecule type" value="Genomic_DNA"/>
</dbReference>
<comment type="caution">
    <text evidence="3">The sequence shown here is derived from an EMBL/GenBank/DDBJ whole genome shotgun (WGS) entry which is preliminary data.</text>
</comment>
<feature type="compositionally biased region" description="Basic and acidic residues" evidence="1">
    <location>
        <begin position="24"/>
        <end position="36"/>
    </location>
</feature>
<reference evidence="3 4" key="1">
    <citation type="journal article" date="2017" name="Int. J. Syst. Evol. Microbiol.">
        <title>Desulfovibrio senegalensis sp. nov., a mesophilic sulfate reducer isolated from marine sediment.</title>
        <authorList>
            <person name="Thioye A."/>
            <person name="Gam Z.B.A."/>
            <person name="Mbengue M."/>
            <person name="Cayol J.L."/>
            <person name="Joseph-Bartoli M."/>
            <person name="Toure-Kane C."/>
            <person name="Labat M."/>
        </authorList>
    </citation>
    <scope>NUCLEOTIDE SEQUENCE [LARGE SCALE GENOMIC DNA]</scope>
    <source>
        <strain evidence="3 4">DSM 101509</strain>
    </source>
</reference>
<dbReference type="Pfam" id="PF01713">
    <property type="entry name" value="Smr"/>
    <property type="match status" value="1"/>
</dbReference>
<dbReference type="Gene3D" id="3.30.1370.110">
    <property type="match status" value="1"/>
</dbReference>